<dbReference type="PANTHER" id="PTHR48225">
    <property type="entry name" value="HORMA DOMAIN-CONTAINING PROTEIN 1"/>
    <property type="match status" value="1"/>
</dbReference>
<proteinExistence type="predicted"/>
<evidence type="ECO:0000256" key="2">
    <source>
        <dbReference type="ARBA" id="ARBA00004286"/>
    </source>
</evidence>
<dbReference type="OrthoDB" id="1928087at2759"/>
<dbReference type="Gene3D" id="3.30.900.10">
    <property type="entry name" value="HORMA domain"/>
    <property type="match status" value="1"/>
</dbReference>
<dbReference type="SUPFAM" id="SSF56019">
    <property type="entry name" value="The spindle assembly checkpoint protein mad2"/>
    <property type="match status" value="1"/>
</dbReference>
<keyword evidence="9" id="KW-1185">Reference proteome</keyword>
<dbReference type="Proteomes" id="UP000041254">
    <property type="component" value="Unassembled WGS sequence"/>
</dbReference>
<dbReference type="InterPro" id="IPR036570">
    <property type="entry name" value="HORMA_dom_sf"/>
</dbReference>
<dbReference type="VEuPathDB" id="CryptoDB:Vbra_3393"/>
<feature type="region of interest" description="Disordered" evidence="6">
    <location>
        <begin position="90"/>
        <end position="112"/>
    </location>
</feature>
<dbReference type="InParanoid" id="A0A0G4GW13"/>
<evidence type="ECO:0000313" key="9">
    <source>
        <dbReference type="Proteomes" id="UP000041254"/>
    </source>
</evidence>
<keyword evidence="4" id="KW-0539">Nucleus</keyword>
<evidence type="ECO:0000256" key="1">
    <source>
        <dbReference type="ARBA" id="ARBA00004123"/>
    </source>
</evidence>
<feature type="compositionally biased region" description="Basic and acidic residues" evidence="6">
    <location>
        <begin position="178"/>
        <end position="197"/>
    </location>
</feature>
<feature type="region of interest" description="Disordered" evidence="6">
    <location>
        <begin position="151"/>
        <end position="220"/>
    </location>
</feature>
<feature type="domain" description="HORMA" evidence="7">
    <location>
        <begin position="10"/>
        <end position="69"/>
    </location>
</feature>
<dbReference type="AlphaFoldDB" id="A0A0G4GW13"/>
<keyword evidence="3" id="KW-0158">Chromosome</keyword>
<feature type="compositionally biased region" description="Low complexity" evidence="6">
    <location>
        <begin position="95"/>
        <end position="107"/>
    </location>
</feature>
<dbReference type="GO" id="GO:0005694">
    <property type="term" value="C:chromosome"/>
    <property type="evidence" value="ECO:0007669"/>
    <property type="project" value="UniProtKB-SubCell"/>
</dbReference>
<evidence type="ECO:0000256" key="6">
    <source>
        <dbReference type="SAM" id="MobiDB-lite"/>
    </source>
</evidence>
<evidence type="ECO:0000256" key="3">
    <source>
        <dbReference type="ARBA" id="ARBA00022454"/>
    </source>
</evidence>
<dbReference type="InterPro" id="IPR051294">
    <property type="entry name" value="HORMA_MeioticProgression"/>
</dbReference>
<dbReference type="Pfam" id="PF02301">
    <property type="entry name" value="HORMA"/>
    <property type="match status" value="1"/>
</dbReference>
<dbReference type="PANTHER" id="PTHR48225:SF7">
    <property type="entry name" value="MEIOSIS-SPECIFIC PROTEIN HOP1"/>
    <property type="match status" value="1"/>
</dbReference>
<dbReference type="InterPro" id="IPR003511">
    <property type="entry name" value="HORMA_dom"/>
</dbReference>
<sequence>MSLTLIRALIMIRNVLRTVFGSIAYIRELFPEDCFEEKTISELPLKILRPKDEHSEAAKLHAWLDKKCLRSARDALLCFAYDNSVSVDVDRDNGDPQAQPSASASASGVSKEEAKKQATSMLLNLIFLTNDRYLTMKMMLQESGLLSTSDHMGKGFMVPRHTHNNSQQHQVSRKRGRAAVDDDKSSHSENGADDKKGRQSIRSPGHGLSKRPCRTLPMLK</sequence>
<reference evidence="8 9" key="1">
    <citation type="submission" date="2014-11" db="EMBL/GenBank/DDBJ databases">
        <authorList>
            <person name="Zhu J."/>
            <person name="Qi W."/>
            <person name="Song R."/>
        </authorList>
    </citation>
    <scope>NUCLEOTIDE SEQUENCE [LARGE SCALE GENOMIC DNA]</scope>
</reference>
<protein>
    <recommendedName>
        <fullName evidence="7">HORMA domain-containing protein</fullName>
    </recommendedName>
</protein>
<evidence type="ECO:0000259" key="7">
    <source>
        <dbReference type="Pfam" id="PF02301"/>
    </source>
</evidence>
<comment type="subcellular location">
    <subcellularLocation>
        <location evidence="2">Chromosome</location>
    </subcellularLocation>
    <subcellularLocation>
        <location evidence="1">Nucleus</location>
    </subcellularLocation>
</comment>
<dbReference type="GO" id="GO:0051321">
    <property type="term" value="P:meiotic cell cycle"/>
    <property type="evidence" value="ECO:0007669"/>
    <property type="project" value="UniProtKB-KW"/>
</dbReference>
<evidence type="ECO:0000256" key="4">
    <source>
        <dbReference type="ARBA" id="ARBA00023242"/>
    </source>
</evidence>
<accession>A0A0G4GW13</accession>
<name>A0A0G4GW13_VITBC</name>
<evidence type="ECO:0000256" key="5">
    <source>
        <dbReference type="ARBA" id="ARBA00023254"/>
    </source>
</evidence>
<keyword evidence="5" id="KW-0469">Meiosis</keyword>
<gene>
    <name evidence="8" type="ORF">Vbra_3393</name>
</gene>
<evidence type="ECO:0000313" key="8">
    <source>
        <dbReference type="EMBL" id="CEM35150.1"/>
    </source>
</evidence>
<organism evidence="8 9">
    <name type="scientific">Vitrella brassicaformis (strain CCMP3155)</name>
    <dbReference type="NCBI Taxonomy" id="1169540"/>
    <lineage>
        <taxon>Eukaryota</taxon>
        <taxon>Sar</taxon>
        <taxon>Alveolata</taxon>
        <taxon>Colpodellida</taxon>
        <taxon>Vitrellaceae</taxon>
        <taxon>Vitrella</taxon>
    </lineage>
</organism>
<dbReference type="EMBL" id="CDMY01000844">
    <property type="protein sequence ID" value="CEM35150.1"/>
    <property type="molecule type" value="Genomic_DNA"/>
</dbReference>
<dbReference type="GO" id="GO:0005634">
    <property type="term" value="C:nucleus"/>
    <property type="evidence" value="ECO:0007669"/>
    <property type="project" value="UniProtKB-SubCell"/>
</dbReference>